<dbReference type="SUPFAM" id="SSF55469">
    <property type="entry name" value="FMN-dependent nitroreductase-like"/>
    <property type="match status" value="1"/>
</dbReference>
<evidence type="ECO:0000313" key="3">
    <source>
        <dbReference type="Proteomes" id="UP000185963"/>
    </source>
</evidence>
<dbReference type="OrthoDB" id="3723182at2"/>
<protein>
    <submittedName>
        <fullName evidence="2">Dehydrogenase</fullName>
    </submittedName>
</protein>
<proteinExistence type="predicted"/>
<dbReference type="InterPro" id="IPR029479">
    <property type="entry name" value="Nitroreductase"/>
</dbReference>
<accession>A0A1Q8WI01</accession>
<dbReference type="PANTHER" id="PTHR43745:SF2">
    <property type="entry name" value="NITROREDUCTASE MJ1384-RELATED"/>
    <property type="match status" value="1"/>
</dbReference>
<evidence type="ECO:0000313" key="2">
    <source>
        <dbReference type="EMBL" id="OLO65502.1"/>
    </source>
</evidence>
<dbReference type="PANTHER" id="PTHR43745">
    <property type="entry name" value="NITROREDUCTASE MJ1384-RELATED"/>
    <property type="match status" value="1"/>
</dbReference>
<name>A0A1Q8WI01_9ACTO</name>
<dbReference type="CDD" id="cd02142">
    <property type="entry name" value="McbC_SagB-like_oxidoreductase"/>
    <property type="match status" value="1"/>
</dbReference>
<dbReference type="NCBIfam" id="TIGR03605">
    <property type="entry name" value="antibiot_sagB"/>
    <property type="match status" value="1"/>
</dbReference>
<comment type="caution">
    <text evidence="2">The sequence shown here is derived from an EMBL/GenBank/DDBJ whole genome shotgun (WGS) entry which is preliminary data.</text>
</comment>
<gene>
    <name evidence="2" type="ORF">BKH20_13185</name>
</gene>
<dbReference type="InterPro" id="IPR052544">
    <property type="entry name" value="Bacteriocin_Proc_Enz"/>
</dbReference>
<feature type="region of interest" description="Disordered" evidence="1">
    <location>
        <begin position="1"/>
        <end position="31"/>
    </location>
</feature>
<dbReference type="Proteomes" id="UP000185963">
    <property type="component" value="Unassembled WGS sequence"/>
</dbReference>
<reference evidence="2 3" key="1">
    <citation type="submission" date="2016-12" db="EMBL/GenBank/DDBJ databases">
        <title>Genomic comparison of strains in the 'Actinomyces naeslundii' group.</title>
        <authorList>
            <person name="Mughal S.R."/>
            <person name="Do T."/>
            <person name="Gilbert S.C."/>
            <person name="Witherden E.A."/>
            <person name="Didelot X."/>
            <person name="Beighton D."/>
        </authorList>
    </citation>
    <scope>NUCLEOTIDE SEQUENCE [LARGE SCALE GENOMIC DNA]</scope>
    <source>
        <strain evidence="2 3">WE8B-23</strain>
    </source>
</reference>
<dbReference type="InterPro" id="IPR020051">
    <property type="entry name" value="SagB-type_dehydrogenase"/>
</dbReference>
<dbReference type="GO" id="GO:0016491">
    <property type="term" value="F:oxidoreductase activity"/>
    <property type="evidence" value="ECO:0007669"/>
    <property type="project" value="InterPro"/>
</dbReference>
<organism evidence="2 3">
    <name type="scientific">Actinomyces oris</name>
    <dbReference type="NCBI Taxonomy" id="544580"/>
    <lineage>
        <taxon>Bacteria</taxon>
        <taxon>Bacillati</taxon>
        <taxon>Actinomycetota</taxon>
        <taxon>Actinomycetes</taxon>
        <taxon>Actinomycetales</taxon>
        <taxon>Actinomycetaceae</taxon>
        <taxon>Actinomyces</taxon>
    </lineage>
</organism>
<feature type="compositionally biased region" description="Polar residues" evidence="1">
    <location>
        <begin position="13"/>
        <end position="24"/>
    </location>
</feature>
<sequence>MASTPNGLRKASSAITSYRAQSPGTEGVGFRTHQFRCDNTDGPGLSSVAADFLLASRIGRGDMEFNVSVSDYFVDPMIVTYGEMDRDSLIDDGIDLPKSSRLRVPLEQVIARRRSGRDYTGEPLDLRDVATFLRGAAGVTGHLNVPRSNGDTVRYNLRAVPSGGGLYPVSVFMSAQHVSGLDRGVYRYSPIVDKLVPVVGPEGCLGVRNALAGEPAIEQSDAAGVQLIFVISPWRSMRKYGPRGLRFAFQEAGAIAQQINLICTALGLASVESSSFYENELNEALKLDGIFETATHTMTVGVQA</sequence>
<dbReference type="EMBL" id="MSKS01000064">
    <property type="protein sequence ID" value="OLO65502.1"/>
    <property type="molecule type" value="Genomic_DNA"/>
</dbReference>
<dbReference type="Gene3D" id="3.40.109.10">
    <property type="entry name" value="NADH Oxidase"/>
    <property type="match status" value="1"/>
</dbReference>
<dbReference type="InterPro" id="IPR000415">
    <property type="entry name" value="Nitroreductase-like"/>
</dbReference>
<dbReference type="AlphaFoldDB" id="A0A1Q8WI01"/>
<dbReference type="Pfam" id="PF00881">
    <property type="entry name" value="Nitroreductase"/>
    <property type="match status" value="1"/>
</dbReference>
<evidence type="ECO:0000256" key="1">
    <source>
        <dbReference type="SAM" id="MobiDB-lite"/>
    </source>
</evidence>